<protein>
    <submittedName>
        <fullName evidence="1">Macaca fascicularis brain cDNA clone: QmoA-12558, similar to human hypothetical gene supported by AF038182; BC009203(LOC90355), mRNA, RefSeq: NM_033211.2</fullName>
    </submittedName>
</protein>
<evidence type="ECO:0000313" key="1">
    <source>
        <dbReference type="EMBL" id="BAE91210.1"/>
    </source>
</evidence>
<reference evidence="1" key="1">
    <citation type="journal article" date="2007" name="PLoS Biol.">
        <title>Rate of evolution in brain-expressed genes in humans and other primates.</title>
        <authorList>
            <person name="Wang H.-Y."/>
            <person name="Chien H.-C."/>
            <person name="Osada N."/>
            <person name="Hashimoto K."/>
            <person name="Sugano S."/>
            <person name="Gojobori T."/>
            <person name="Chou C.-K."/>
            <person name="Tsai S.-F."/>
            <person name="Wu C.-I."/>
            <person name="Shen C.-K.J."/>
        </authorList>
    </citation>
    <scope>NUCLEOTIDE SEQUENCE</scope>
</reference>
<dbReference type="AlphaFoldDB" id="I7GEF1"/>
<organism evidence="1">
    <name type="scientific">Macaca fascicularis</name>
    <name type="common">Crab-eating macaque</name>
    <name type="synonym">Cynomolgus monkey</name>
    <dbReference type="NCBI Taxonomy" id="9541"/>
    <lineage>
        <taxon>Eukaryota</taxon>
        <taxon>Metazoa</taxon>
        <taxon>Chordata</taxon>
        <taxon>Craniata</taxon>
        <taxon>Vertebrata</taxon>
        <taxon>Euteleostomi</taxon>
        <taxon>Mammalia</taxon>
        <taxon>Eutheria</taxon>
        <taxon>Euarchontoglires</taxon>
        <taxon>Primates</taxon>
        <taxon>Haplorrhini</taxon>
        <taxon>Catarrhini</taxon>
        <taxon>Cercopithecidae</taxon>
        <taxon>Cercopithecinae</taxon>
        <taxon>Macaca</taxon>
    </lineage>
</organism>
<name>I7GEF1_MACFA</name>
<accession>I7GEF1</accession>
<sequence>MITKISYIYTVISLTRNRILSDAKEWDFYV</sequence>
<dbReference type="EMBL" id="AB174148">
    <property type="protein sequence ID" value="BAE91210.1"/>
    <property type="molecule type" value="mRNA"/>
</dbReference>
<proteinExistence type="evidence at transcript level"/>